<evidence type="ECO:0000313" key="1">
    <source>
        <dbReference type="EMBL" id="GBP72345.1"/>
    </source>
</evidence>
<evidence type="ECO:0000313" key="2">
    <source>
        <dbReference type="Proteomes" id="UP000299102"/>
    </source>
</evidence>
<accession>A0A4C1YDB3</accession>
<dbReference type="AlphaFoldDB" id="A0A4C1YDB3"/>
<dbReference type="EMBL" id="BGZK01001142">
    <property type="protein sequence ID" value="GBP72345.1"/>
    <property type="molecule type" value="Genomic_DNA"/>
</dbReference>
<sequence>MGAVGSIPLWPDRELTGLWINYAGVGECSEELFNVIPATGLRYPSTRRKYHQHHLDGRRFTTVRVMRVVGDRMRGRREKSVSEFKMPATHMYLWGCECPWTAVTI</sequence>
<reference evidence="1 2" key="1">
    <citation type="journal article" date="2019" name="Commun. Biol.">
        <title>The bagworm genome reveals a unique fibroin gene that provides high tensile strength.</title>
        <authorList>
            <person name="Kono N."/>
            <person name="Nakamura H."/>
            <person name="Ohtoshi R."/>
            <person name="Tomita M."/>
            <person name="Numata K."/>
            <person name="Arakawa K."/>
        </authorList>
    </citation>
    <scope>NUCLEOTIDE SEQUENCE [LARGE SCALE GENOMIC DNA]</scope>
</reference>
<protein>
    <submittedName>
        <fullName evidence="1">Uncharacterized protein</fullName>
    </submittedName>
</protein>
<organism evidence="1 2">
    <name type="scientific">Eumeta variegata</name>
    <name type="common">Bagworm moth</name>
    <name type="synonym">Eumeta japonica</name>
    <dbReference type="NCBI Taxonomy" id="151549"/>
    <lineage>
        <taxon>Eukaryota</taxon>
        <taxon>Metazoa</taxon>
        <taxon>Ecdysozoa</taxon>
        <taxon>Arthropoda</taxon>
        <taxon>Hexapoda</taxon>
        <taxon>Insecta</taxon>
        <taxon>Pterygota</taxon>
        <taxon>Neoptera</taxon>
        <taxon>Endopterygota</taxon>
        <taxon>Lepidoptera</taxon>
        <taxon>Glossata</taxon>
        <taxon>Ditrysia</taxon>
        <taxon>Tineoidea</taxon>
        <taxon>Psychidae</taxon>
        <taxon>Oiketicinae</taxon>
        <taxon>Eumeta</taxon>
    </lineage>
</organism>
<keyword evidence="2" id="KW-1185">Reference proteome</keyword>
<name>A0A4C1YDB3_EUMVA</name>
<comment type="caution">
    <text evidence="1">The sequence shown here is derived from an EMBL/GenBank/DDBJ whole genome shotgun (WGS) entry which is preliminary data.</text>
</comment>
<proteinExistence type="predicted"/>
<dbReference type="Proteomes" id="UP000299102">
    <property type="component" value="Unassembled WGS sequence"/>
</dbReference>
<dbReference type="OrthoDB" id="7480422at2759"/>
<gene>
    <name evidence="1" type="ORF">EVAR_55113_1</name>
</gene>